<evidence type="ECO:0000259" key="3">
    <source>
        <dbReference type="Pfam" id="PF02525"/>
    </source>
</evidence>
<reference evidence="4" key="1">
    <citation type="journal article" date="2015" name="Genome Announc.">
        <title>Draft Genome Sequence of Bacteroidales Strain TBC1, a Novel Isolate from a Methanogenic Wastewater Treatment System.</title>
        <authorList>
            <person name="Tourlousse D.M."/>
            <person name="Matsuura N."/>
            <person name="Sun L."/>
            <person name="Toyonaga M."/>
            <person name="Kuroda K."/>
            <person name="Ohashi A."/>
            <person name="Cruz R."/>
            <person name="Yamaguchi T."/>
            <person name="Sekiguchi Y."/>
        </authorList>
    </citation>
    <scope>NUCLEOTIDE SEQUENCE [LARGE SCALE GENOMIC DNA]</scope>
    <source>
        <strain evidence="4">TBC1</strain>
    </source>
</reference>
<keyword evidence="2" id="KW-0560">Oxidoreductase</keyword>
<dbReference type="SUPFAM" id="SSF52218">
    <property type="entry name" value="Flavoproteins"/>
    <property type="match status" value="1"/>
</dbReference>
<dbReference type="EMBL" id="DF968183">
    <property type="protein sequence ID" value="GAP44428.1"/>
    <property type="molecule type" value="Genomic_DNA"/>
</dbReference>
<dbReference type="PATRIC" id="fig|1678841.3.peg.2919"/>
<dbReference type="PANTHER" id="PTHR10204:SF34">
    <property type="entry name" value="NAD(P)H DEHYDROGENASE [QUINONE] 1 ISOFORM 1"/>
    <property type="match status" value="1"/>
</dbReference>
<dbReference type="GO" id="GO:0003955">
    <property type="term" value="F:NAD(P)H dehydrogenase (quinone) activity"/>
    <property type="evidence" value="ECO:0007669"/>
    <property type="project" value="TreeGrafter"/>
</dbReference>
<dbReference type="InterPro" id="IPR003680">
    <property type="entry name" value="Flavodoxin_fold"/>
</dbReference>
<dbReference type="InterPro" id="IPR051545">
    <property type="entry name" value="NAD(P)H_dehydrogenase_qn"/>
</dbReference>
<dbReference type="RefSeq" id="WP_062043701.1">
    <property type="nucleotide sequence ID" value="NZ_DF968183.1"/>
</dbReference>
<dbReference type="Proteomes" id="UP000053091">
    <property type="component" value="Unassembled WGS sequence"/>
</dbReference>
<keyword evidence="5" id="KW-1185">Reference proteome</keyword>
<evidence type="ECO:0000313" key="4">
    <source>
        <dbReference type="EMBL" id="GAP44428.1"/>
    </source>
</evidence>
<dbReference type="PANTHER" id="PTHR10204">
    <property type="entry name" value="NAD P H OXIDOREDUCTASE-RELATED"/>
    <property type="match status" value="1"/>
</dbReference>
<proteinExistence type="inferred from homology"/>
<comment type="similarity">
    <text evidence="1">Belongs to the NAD(P)H dehydrogenase (quinone) family.</text>
</comment>
<protein>
    <submittedName>
        <fullName evidence="4">Putative NADPH-quinone reductase</fullName>
    </submittedName>
</protein>
<dbReference type="OrthoDB" id="652200at2"/>
<organism evidence="4">
    <name type="scientific">Lentimicrobium saccharophilum</name>
    <dbReference type="NCBI Taxonomy" id="1678841"/>
    <lineage>
        <taxon>Bacteria</taxon>
        <taxon>Pseudomonadati</taxon>
        <taxon>Bacteroidota</taxon>
        <taxon>Bacteroidia</taxon>
        <taxon>Bacteroidales</taxon>
        <taxon>Lentimicrobiaceae</taxon>
        <taxon>Lentimicrobium</taxon>
    </lineage>
</organism>
<sequence length="192" mass="22588">MKKILIILGHPVKDTFSNSLFEHYRKGAISSGAEIREIVLRDLDFELNFREGYRGNQELEPDLQKAQEAIKWAEHIVIIYPNWWSTFPALMKGFIDRTFLPGFAFRYRKGSLLWDKYLTGRSARLIITMDTPPWYYWLVYRRPGHNAMKRGILGFCGIRPVRITTIGSLKVSSEARRQQWLRKVEKLGRKLI</sequence>
<accession>A0A0S7BU76</accession>
<feature type="domain" description="Flavodoxin-like fold" evidence="3">
    <location>
        <begin position="2"/>
        <end position="186"/>
    </location>
</feature>
<dbReference type="AlphaFoldDB" id="A0A0S7BU76"/>
<dbReference type="GO" id="GO:0005829">
    <property type="term" value="C:cytosol"/>
    <property type="evidence" value="ECO:0007669"/>
    <property type="project" value="TreeGrafter"/>
</dbReference>
<dbReference type="Pfam" id="PF02525">
    <property type="entry name" value="Flavodoxin_2"/>
    <property type="match status" value="1"/>
</dbReference>
<name>A0A0S7BU76_9BACT</name>
<dbReference type="STRING" id="1678841.TBC1_12236"/>
<gene>
    <name evidence="4" type="ORF">TBC1_12236</name>
</gene>
<evidence type="ECO:0000256" key="1">
    <source>
        <dbReference type="ARBA" id="ARBA00006252"/>
    </source>
</evidence>
<dbReference type="Gene3D" id="3.40.50.360">
    <property type="match status" value="1"/>
</dbReference>
<evidence type="ECO:0000313" key="5">
    <source>
        <dbReference type="Proteomes" id="UP000053091"/>
    </source>
</evidence>
<evidence type="ECO:0000256" key="2">
    <source>
        <dbReference type="ARBA" id="ARBA00023002"/>
    </source>
</evidence>
<dbReference type="InterPro" id="IPR029039">
    <property type="entry name" value="Flavoprotein-like_sf"/>
</dbReference>